<organism evidence="4 5">
    <name type="scientific">Megalops atlanticus</name>
    <name type="common">Tarpon</name>
    <name type="synonym">Clupea gigantea</name>
    <dbReference type="NCBI Taxonomy" id="7932"/>
    <lineage>
        <taxon>Eukaryota</taxon>
        <taxon>Metazoa</taxon>
        <taxon>Chordata</taxon>
        <taxon>Craniata</taxon>
        <taxon>Vertebrata</taxon>
        <taxon>Euteleostomi</taxon>
        <taxon>Actinopterygii</taxon>
        <taxon>Neopterygii</taxon>
        <taxon>Teleostei</taxon>
        <taxon>Elopiformes</taxon>
        <taxon>Megalopidae</taxon>
        <taxon>Megalops</taxon>
    </lineage>
</organism>
<keyword evidence="5" id="KW-1185">Reference proteome</keyword>
<evidence type="ECO:0000313" key="4">
    <source>
        <dbReference type="EMBL" id="KAG7458004.1"/>
    </source>
</evidence>
<reference evidence="4" key="1">
    <citation type="submission" date="2021-01" db="EMBL/GenBank/DDBJ databases">
        <authorList>
            <person name="Zahm M."/>
            <person name="Roques C."/>
            <person name="Cabau C."/>
            <person name="Klopp C."/>
            <person name="Donnadieu C."/>
            <person name="Jouanno E."/>
            <person name="Lampietro C."/>
            <person name="Louis A."/>
            <person name="Herpin A."/>
            <person name="Echchiki A."/>
            <person name="Berthelot C."/>
            <person name="Parey E."/>
            <person name="Roest-Crollius H."/>
            <person name="Braasch I."/>
            <person name="Postlethwait J."/>
            <person name="Bobe J."/>
            <person name="Montfort J."/>
            <person name="Bouchez O."/>
            <person name="Begum T."/>
            <person name="Mejri S."/>
            <person name="Adams A."/>
            <person name="Chen W.-J."/>
            <person name="Guiguen Y."/>
        </authorList>
    </citation>
    <scope>NUCLEOTIDE SEQUENCE</scope>
    <source>
        <strain evidence="4">YG-15Mar2019-1</strain>
        <tissue evidence="4">Brain</tissue>
    </source>
</reference>
<protein>
    <recommendedName>
        <fullName evidence="3">ENPP1-3/EXOG-like endonuclease/phosphodiesterase domain-containing protein</fullName>
    </recommendedName>
</protein>
<dbReference type="InterPro" id="IPR044925">
    <property type="entry name" value="His-Me_finger_sf"/>
</dbReference>
<dbReference type="PANTHER" id="PTHR10151">
    <property type="entry name" value="ECTONUCLEOTIDE PYROPHOSPHATASE/PHOSPHODIESTERASE"/>
    <property type="match status" value="1"/>
</dbReference>
<dbReference type="SMART" id="SM00477">
    <property type="entry name" value="NUC"/>
    <property type="match status" value="1"/>
</dbReference>
<dbReference type="GO" id="GO:0003676">
    <property type="term" value="F:nucleic acid binding"/>
    <property type="evidence" value="ECO:0007669"/>
    <property type="project" value="InterPro"/>
</dbReference>
<dbReference type="Proteomes" id="UP001046870">
    <property type="component" value="Chromosome 21"/>
</dbReference>
<evidence type="ECO:0000256" key="1">
    <source>
        <dbReference type="ARBA" id="ARBA00022801"/>
    </source>
</evidence>
<dbReference type="Gene3D" id="3.40.570.10">
    <property type="entry name" value="Extracellular Endonuclease, subunit A"/>
    <property type="match status" value="1"/>
</dbReference>
<gene>
    <name evidence="4" type="ORF">MATL_G00233320</name>
</gene>
<comment type="caution">
    <text evidence="4">The sequence shown here is derived from an EMBL/GenBank/DDBJ whole genome shotgun (WGS) entry which is preliminary data.</text>
</comment>
<dbReference type="InterPro" id="IPR020821">
    <property type="entry name" value="ENPP1-3/EXOG-like_nuc-like"/>
</dbReference>
<dbReference type="SUPFAM" id="SSF54060">
    <property type="entry name" value="His-Me finger endonucleases"/>
    <property type="match status" value="1"/>
</dbReference>
<evidence type="ECO:0000259" key="3">
    <source>
        <dbReference type="SMART" id="SM00477"/>
    </source>
</evidence>
<sequence>MEATSCERMEILEDLCKKADQRVKPFLKAHLPKRFHYANSRRIEDVNVLVDPKWLFASYKGSLTFCEGGAHGYDNDVYSMQAMFLSYGPKFHYKTQVDPFSNVELYNLMCDVLEIFPAPNNGTHGSLNHLLRVPWHHPIFPAEQAPPRQCPLQSLNPSDPLGCSCLELENLNSLPAVVPDCLRADVRIPADSSPRCDQYSAARNITYGFLYPPNLNRTVDEQYDGLLMSNVVPMYPEFRKIWDYFHAVLLKKYAMQYNGINVLLGPVFDYNYDGHYDSPDQIGQYVGSSL</sequence>
<dbReference type="InterPro" id="IPR002591">
    <property type="entry name" value="Phosphodiest/P_Trfase"/>
</dbReference>
<dbReference type="OrthoDB" id="415411at2759"/>
<proteinExistence type="predicted"/>
<dbReference type="GO" id="GO:0009143">
    <property type="term" value="P:nucleoside triphosphate catabolic process"/>
    <property type="evidence" value="ECO:0007669"/>
    <property type="project" value="TreeGrafter"/>
</dbReference>
<dbReference type="AlphaFoldDB" id="A0A9D3PE70"/>
<dbReference type="EMBL" id="JAFDVH010000021">
    <property type="protein sequence ID" value="KAG7458004.1"/>
    <property type="molecule type" value="Genomic_DNA"/>
</dbReference>
<dbReference type="SUPFAM" id="SSF53649">
    <property type="entry name" value="Alkaline phosphatase-like"/>
    <property type="match status" value="1"/>
</dbReference>
<dbReference type="GO" id="GO:0047429">
    <property type="term" value="F:nucleoside triphosphate diphosphatase activity"/>
    <property type="evidence" value="ECO:0007669"/>
    <property type="project" value="TreeGrafter"/>
</dbReference>
<dbReference type="Pfam" id="PF01663">
    <property type="entry name" value="Phosphodiest"/>
    <property type="match status" value="1"/>
</dbReference>
<name>A0A9D3PE70_MEGAT</name>
<dbReference type="InterPro" id="IPR044929">
    <property type="entry name" value="DNA/RNA_non-sp_Endonuclease_sf"/>
</dbReference>
<keyword evidence="1" id="KW-0378">Hydrolase</keyword>
<evidence type="ECO:0000256" key="2">
    <source>
        <dbReference type="ARBA" id="ARBA00023180"/>
    </source>
</evidence>
<feature type="domain" description="ENPP1-3/EXOG-like endonuclease/phosphodiesterase" evidence="3">
    <location>
        <begin position="149"/>
        <end position="289"/>
    </location>
</feature>
<accession>A0A9D3PE70</accession>
<dbReference type="PANTHER" id="PTHR10151:SF107">
    <property type="entry name" value="ECTONUCLEOTIDE PYROPHOSPHATASE_PHOSPHODIESTERASE FAMILY MEMBER 3"/>
    <property type="match status" value="1"/>
</dbReference>
<dbReference type="InterPro" id="IPR017850">
    <property type="entry name" value="Alkaline_phosphatase_core_sf"/>
</dbReference>
<evidence type="ECO:0000313" key="5">
    <source>
        <dbReference type="Proteomes" id="UP001046870"/>
    </source>
</evidence>
<dbReference type="Gene3D" id="3.40.720.10">
    <property type="entry name" value="Alkaline Phosphatase, subunit A"/>
    <property type="match status" value="1"/>
</dbReference>
<keyword evidence="2" id="KW-0325">Glycoprotein</keyword>
<dbReference type="GO" id="GO:0046872">
    <property type="term" value="F:metal ion binding"/>
    <property type="evidence" value="ECO:0007669"/>
    <property type="project" value="InterPro"/>
</dbReference>